<evidence type="ECO:0000256" key="5">
    <source>
        <dbReference type="ARBA" id="ARBA00022825"/>
    </source>
</evidence>
<dbReference type="RefSeq" id="WP_120601052.1">
    <property type="nucleotide sequence ID" value="NZ_RAWE01000007.1"/>
</dbReference>
<evidence type="ECO:0000313" key="11">
    <source>
        <dbReference type="Proteomes" id="UP000268313"/>
    </source>
</evidence>
<dbReference type="PRINTS" id="PR00861">
    <property type="entry name" value="ALYTICPTASE"/>
</dbReference>
<dbReference type="PROSITE" id="PS50231">
    <property type="entry name" value="RICIN_B_LECTIN"/>
    <property type="match status" value="1"/>
</dbReference>
<name>A0A3A8KRT2_9BACT</name>
<sequence length="510" mass="52257">MKRTFGLFSTATALFAGATLSVIPSLALAAPSQAEAALAHDVSPDILSAMQRDLGLTADGVKRRLASEAAAVRVEGSLRAELGERFGGAWMNADGSALVVGVTTDADADAVRRAGAVPQKVKYTQAALDAVKAQLDSHARTAGRTVHAWYVDVMTNSVVVLAQDSALTGGTDFLAKAGVKHDAVRVVASREEIQPLYDLRGGDAYYPGNARCSIGFPVAGGFVTAGHCGGAGTTTSGSGVAQGTVVASTFPGNDYAWVRTNGSWVSQPWVNNYAGGNVLVYGSQEAGINASICRSGSTTGWRCGVIQQKNVTVNYNVGPVYGLTQTNACAEGGDSGGSWLSGNQAQGVTSGGSGNCTTGGNTFFQPLNPILGVYGLSLTTSGSGGSGGPIIGLANKCIDVPNSNTADGTRLQLWDCNGTNAQKWTFMSDGTVRAFGKCMDVAWGSSANGTAIQLVTCSGNPAQQFVLSGAGDLVNPQANKCVDVTSGNSASGTPLQLWECNGTSAQKWRR</sequence>
<keyword evidence="11" id="KW-1185">Reference proteome</keyword>
<evidence type="ECO:0000256" key="8">
    <source>
        <dbReference type="SAM" id="SignalP"/>
    </source>
</evidence>
<dbReference type="OrthoDB" id="8781117at2"/>
<dbReference type="InterPro" id="IPR000772">
    <property type="entry name" value="Ricin_B_lectin"/>
</dbReference>
<accession>A0A3A8KRT2</accession>
<dbReference type="EMBL" id="RAWE01000007">
    <property type="protein sequence ID" value="RKH06905.1"/>
    <property type="molecule type" value="Genomic_DNA"/>
</dbReference>
<comment type="similarity">
    <text evidence="1">Belongs to the peptidase S1 family.</text>
</comment>
<keyword evidence="6" id="KW-0865">Zymogen</keyword>
<evidence type="ECO:0000256" key="4">
    <source>
        <dbReference type="ARBA" id="ARBA00022801"/>
    </source>
</evidence>
<reference evidence="11" key="1">
    <citation type="submission" date="2018-09" db="EMBL/GenBank/DDBJ databases">
        <authorList>
            <person name="Livingstone P.G."/>
            <person name="Whitworth D.E."/>
        </authorList>
    </citation>
    <scope>NUCLEOTIDE SEQUENCE [LARGE SCALE GENOMIC DNA]</scope>
    <source>
        <strain evidence="11">CA043D</strain>
    </source>
</reference>
<dbReference type="Gene3D" id="2.80.10.50">
    <property type="match status" value="1"/>
</dbReference>
<gene>
    <name evidence="10" type="ORF">D7X32_03435</name>
</gene>
<dbReference type="GO" id="GO:0006508">
    <property type="term" value="P:proteolysis"/>
    <property type="evidence" value="ECO:0007669"/>
    <property type="project" value="UniProtKB-KW"/>
</dbReference>
<keyword evidence="2" id="KW-0645">Protease</keyword>
<comment type="caution">
    <text evidence="10">The sequence shown here is derived from an EMBL/GenBank/DDBJ whole genome shotgun (WGS) entry which is preliminary data.</text>
</comment>
<dbReference type="InterPro" id="IPR004236">
    <property type="entry name" value="Pept_S1_alpha_lytic"/>
</dbReference>
<dbReference type="InterPro" id="IPR035070">
    <property type="entry name" value="Streptogrisin_prodomain"/>
</dbReference>
<evidence type="ECO:0000256" key="2">
    <source>
        <dbReference type="ARBA" id="ARBA00022670"/>
    </source>
</evidence>
<dbReference type="SMART" id="SM00458">
    <property type="entry name" value="RICIN"/>
    <property type="match status" value="1"/>
</dbReference>
<evidence type="ECO:0000256" key="6">
    <source>
        <dbReference type="ARBA" id="ARBA00023145"/>
    </source>
</evidence>
<dbReference type="Pfam" id="PF02983">
    <property type="entry name" value="Pro_Al_protease"/>
    <property type="match status" value="1"/>
</dbReference>
<dbReference type="InterPro" id="IPR009003">
    <property type="entry name" value="Peptidase_S1_PA"/>
</dbReference>
<keyword evidence="4" id="KW-0378">Hydrolase</keyword>
<feature type="domain" description="Ricin B lectin" evidence="9">
    <location>
        <begin position="385"/>
        <end position="510"/>
    </location>
</feature>
<dbReference type="InterPro" id="IPR043504">
    <property type="entry name" value="Peptidase_S1_PA_chymotrypsin"/>
</dbReference>
<dbReference type="InterPro" id="IPR037295">
    <property type="entry name" value="Alpha-lytic_protease_prodomain"/>
</dbReference>
<organism evidence="10 11">
    <name type="scientific">Corallococcus carmarthensis</name>
    <dbReference type="NCBI Taxonomy" id="2316728"/>
    <lineage>
        <taxon>Bacteria</taxon>
        <taxon>Pseudomonadati</taxon>
        <taxon>Myxococcota</taxon>
        <taxon>Myxococcia</taxon>
        <taxon>Myxococcales</taxon>
        <taxon>Cystobacterineae</taxon>
        <taxon>Myxococcaceae</taxon>
        <taxon>Corallococcus</taxon>
    </lineage>
</organism>
<evidence type="ECO:0000256" key="3">
    <source>
        <dbReference type="ARBA" id="ARBA00022729"/>
    </source>
</evidence>
<dbReference type="CDD" id="cd21112">
    <property type="entry name" value="alphaLP-like"/>
    <property type="match status" value="1"/>
</dbReference>
<evidence type="ECO:0000256" key="7">
    <source>
        <dbReference type="ARBA" id="ARBA00023157"/>
    </source>
</evidence>
<feature type="chain" id="PRO_5017387696" description="Ricin B lectin domain-containing protein" evidence="8">
    <location>
        <begin position="30"/>
        <end position="510"/>
    </location>
</feature>
<dbReference type="Proteomes" id="UP000268313">
    <property type="component" value="Unassembled WGS sequence"/>
</dbReference>
<dbReference type="Gene3D" id="3.30.300.50">
    <property type="match status" value="2"/>
</dbReference>
<dbReference type="GO" id="GO:0005576">
    <property type="term" value="C:extracellular region"/>
    <property type="evidence" value="ECO:0007669"/>
    <property type="project" value="InterPro"/>
</dbReference>
<keyword evidence="5" id="KW-0720">Serine protease</keyword>
<protein>
    <recommendedName>
        <fullName evidence="9">Ricin B lectin domain-containing protein</fullName>
    </recommendedName>
</protein>
<dbReference type="GO" id="GO:0004252">
    <property type="term" value="F:serine-type endopeptidase activity"/>
    <property type="evidence" value="ECO:0007669"/>
    <property type="project" value="InterPro"/>
</dbReference>
<keyword evidence="7" id="KW-1015">Disulfide bond</keyword>
<dbReference type="Pfam" id="PF00652">
    <property type="entry name" value="Ricin_B_lectin"/>
    <property type="match status" value="1"/>
</dbReference>
<dbReference type="InterPro" id="IPR035992">
    <property type="entry name" value="Ricin_B-like_lectins"/>
</dbReference>
<dbReference type="SUPFAM" id="SSF54806">
    <property type="entry name" value="Alpha-lytic protease prodomain"/>
    <property type="match status" value="2"/>
</dbReference>
<dbReference type="Gene3D" id="2.40.10.10">
    <property type="entry name" value="Trypsin-like serine proteases"/>
    <property type="match status" value="2"/>
</dbReference>
<feature type="signal peptide" evidence="8">
    <location>
        <begin position="1"/>
        <end position="29"/>
    </location>
</feature>
<dbReference type="SUPFAM" id="SSF50494">
    <property type="entry name" value="Trypsin-like serine proteases"/>
    <property type="match status" value="1"/>
</dbReference>
<keyword evidence="3 8" id="KW-0732">Signal</keyword>
<proteinExistence type="inferred from homology"/>
<evidence type="ECO:0000256" key="1">
    <source>
        <dbReference type="ARBA" id="ARBA00007664"/>
    </source>
</evidence>
<evidence type="ECO:0000259" key="9">
    <source>
        <dbReference type="SMART" id="SM00458"/>
    </source>
</evidence>
<dbReference type="CDD" id="cd23452">
    <property type="entry name" value="beta-trefoil_Ricin_RPI"/>
    <property type="match status" value="1"/>
</dbReference>
<evidence type="ECO:0000313" key="10">
    <source>
        <dbReference type="EMBL" id="RKH06905.1"/>
    </source>
</evidence>
<dbReference type="SUPFAM" id="SSF50370">
    <property type="entry name" value="Ricin B-like lectins"/>
    <property type="match status" value="1"/>
</dbReference>
<dbReference type="InterPro" id="IPR001316">
    <property type="entry name" value="Pept_S1A_streptogrisin"/>
</dbReference>
<dbReference type="AlphaFoldDB" id="A0A3A8KRT2"/>